<keyword evidence="8" id="KW-1185">Reference proteome</keyword>
<dbReference type="InterPro" id="IPR050416">
    <property type="entry name" value="FAD-linked_Oxidoreductase"/>
</dbReference>
<dbReference type="InterPro" id="IPR006094">
    <property type="entry name" value="Oxid_FAD_bind_N"/>
</dbReference>
<feature type="domain" description="FAD-binding PCMH-type" evidence="6">
    <location>
        <begin position="23"/>
        <end position="187"/>
    </location>
</feature>
<dbReference type="InterPro" id="IPR016166">
    <property type="entry name" value="FAD-bd_PCMH"/>
</dbReference>
<dbReference type="InterPro" id="IPR036318">
    <property type="entry name" value="FAD-bd_PCMH-like_sf"/>
</dbReference>
<proteinExistence type="inferred from homology"/>
<dbReference type="SUPFAM" id="SSF56176">
    <property type="entry name" value="FAD-binding/transporter-associated domain-like"/>
    <property type="match status" value="1"/>
</dbReference>
<dbReference type="InterPro" id="IPR016169">
    <property type="entry name" value="FAD-bd_PCMH_sub2"/>
</dbReference>
<dbReference type="Pfam" id="PF08031">
    <property type="entry name" value="BBE"/>
    <property type="match status" value="1"/>
</dbReference>
<evidence type="ECO:0000313" key="7">
    <source>
        <dbReference type="EMBL" id="MFI6499544.1"/>
    </source>
</evidence>
<keyword evidence="3" id="KW-0285">Flavoprotein</keyword>
<dbReference type="InterPro" id="IPR012951">
    <property type="entry name" value="BBE"/>
</dbReference>
<dbReference type="Proteomes" id="UP001612741">
    <property type="component" value="Unassembled WGS sequence"/>
</dbReference>
<keyword evidence="5" id="KW-0560">Oxidoreductase</keyword>
<dbReference type="Gene3D" id="3.40.462.20">
    <property type="match status" value="1"/>
</dbReference>
<evidence type="ECO:0000256" key="3">
    <source>
        <dbReference type="ARBA" id="ARBA00022630"/>
    </source>
</evidence>
<comment type="caution">
    <text evidence="7">The sequence shown here is derived from an EMBL/GenBank/DDBJ whole genome shotgun (WGS) entry which is preliminary data.</text>
</comment>
<reference evidence="7 8" key="1">
    <citation type="submission" date="2024-10" db="EMBL/GenBank/DDBJ databases">
        <title>The Natural Products Discovery Center: Release of the First 8490 Sequenced Strains for Exploring Actinobacteria Biosynthetic Diversity.</title>
        <authorList>
            <person name="Kalkreuter E."/>
            <person name="Kautsar S.A."/>
            <person name="Yang D."/>
            <person name="Bader C.D."/>
            <person name="Teijaro C.N."/>
            <person name="Fluegel L."/>
            <person name="Davis C.M."/>
            <person name="Simpson J.R."/>
            <person name="Lauterbach L."/>
            <person name="Steele A.D."/>
            <person name="Gui C."/>
            <person name="Meng S."/>
            <person name="Li G."/>
            <person name="Viehrig K."/>
            <person name="Ye F."/>
            <person name="Su P."/>
            <person name="Kiefer A.F."/>
            <person name="Nichols A."/>
            <person name="Cepeda A.J."/>
            <person name="Yan W."/>
            <person name="Fan B."/>
            <person name="Jiang Y."/>
            <person name="Adhikari A."/>
            <person name="Zheng C.-J."/>
            <person name="Schuster L."/>
            <person name="Cowan T.M."/>
            <person name="Smanski M.J."/>
            <person name="Chevrette M.G."/>
            <person name="De Carvalho L.P.S."/>
            <person name="Shen B."/>
        </authorList>
    </citation>
    <scope>NUCLEOTIDE SEQUENCE [LARGE SCALE GENOMIC DNA]</scope>
    <source>
        <strain evidence="7 8">NPDC050545</strain>
    </source>
</reference>
<comment type="similarity">
    <text evidence="2">Belongs to the oxygen-dependent FAD-linked oxidoreductase family.</text>
</comment>
<comment type="cofactor">
    <cofactor evidence="1">
        <name>FAD</name>
        <dbReference type="ChEBI" id="CHEBI:57692"/>
    </cofactor>
</comment>
<evidence type="ECO:0000256" key="5">
    <source>
        <dbReference type="ARBA" id="ARBA00023002"/>
    </source>
</evidence>
<dbReference type="PANTHER" id="PTHR42973:SF39">
    <property type="entry name" value="FAD-BINDING PCMH-TYPE DOMAIN-CONTAINING PROTEIN"/>
    <property type="match status" value="1"/>
</dbReference>
<dbReference type="PANTHER" id="PTHR42973">
    <property type="entry name" value="BINDING OXIDOREDUCTASE, PUTATIVE (AFU_ORTHOLOGUE AFUA_1G17690)-RELATED"/>
    <property type="match status" value="1"/>
</dbReference>
<dbReference type="Pfam" id="PF01565">
    <property type="entry name" value="FAD_binding_4"/>
    <property type="match status" value="1"/>
</dbReference>
<organism evidence="7 8">
    <name type="scientific">Nonomuraea typhae</name>
    <dbReference type="NCBI Taxonomy" id="2603600"/>
    <lineage>
        <taxon>Bacteria</taxon>
        <taxon>Bacillati</taxon>
        <taxon>Actinomycetota</taxon>
        <taxon>Actinomycetes</taxon>
        <taxon>Streptosporangiales</taxon>
        <taxon>Streptosporangiaceae</taxon>
        <taxon>Nonomuraea</taxon>
    </lineage>
</organism>
<dbReference type="EMBL" id="JBITGY010000005">
    <property type="protein sequence ID" value="MFI6499544.1"/>
    <property type="molecule type" value="Genomic_DNA"/>
</dbReference>
<dbReference type="Gene3D" id="3.30.43.10">
    <property type="entry name" value="Uridine Diphospho-n-acetylenolpyruvylglucosamine Reductase, domain 2"/>
    <property type="match status" value="1"/>
</dbReference>
<evidence type="ECO:0000256" key="4">
    <source>
        <dbReference type="ARBA" id="ARBA00022827"/>
    </source>
</evidence>
<dbReference type="RefSeq" id="WP_397082922.1">
    <property type="nucleotide sequence ID" value="NZ_JBITGY010000005.1"/>
</dbReference>
<dbReference type="PROSITE" id="PS51387">
    <property type="entry name" value="FAD_PCMH"/>
    <property type="match status" value="1"/>
</dbReference>
<gene>
    <name evidence="7" type="ORF">ACIBG2_19305</name>
</gene>
<accession>A0ABW7YW59</accession>
<dbReference type="InterPro" id="IPR016167">
    <property type="entry name" value="FAD-bd_PCMH_sub1"/>
</dbReference>
<evidence type="ECO:0000256" key="1">
    <source>
        <dbReference type="ARBA" id="ARBA00001974"/>
    </source>
</evidence>
<evidence type="ECO:0000259" key="6">
    <source>
        <dbReference type="PROSITE" id="PS51387"/>
    </source>
</evidence>
<evidence type="ECO:0000256" key="2">
    <source>
        <dbReference type="ARBA" id="ARBA00005466"/>
    </source>
</evidence>
<sequence>MKVIHPGDPGYQARRKAFLGTLTEELPAAVACCDTEQDILAAMELAGARGLPFVLRGGGHSFAEHSTTTGLVVDLGAMKRIEIGRDTVRVGPGVQIGELARRLAGHGRMVPSGWCPTVGVIGAVLGGGYGVFSRLHGLGADHVLAARVILADGRIVDAPDDLLWALRGAGAGNFGVVTELTLRTRPVVPITTVQATCAYGEAAALVDAWQHWAPEAPDEVNLEIAVISGDEPGEAPYAVLFGVVAGPEEQAAKLLGELEQAAKLLGGLPALEEVRLTRLEGAAAACHHAYADDSGGAVTDLPLGERPGLRLNKSGFFPGRLPRQAIEDLLDRLAADRVYGEIRDLEFVPWAGAIGRVAPDATAFVHRGPRFLLKQSVQVGFRATDERRKDAHAWLNRSWARLSPWVSGVYPNYPDAGLEGWAQAYYGGNLARLRQVKNAYDPAAVFRFAQSL</sequence>
<protein>
    <submittedName>
        <fullName evidence="7">FAD-binding oxidoreductase</fullName>
    </submittedName>
</protein>
<dbReference type="Gene3D" id="3.30.465.10">
    <property type="match status" value="1"/>
</dbReference>
<name>A0ABW7YW59_9ACTN</name>
<keyword evidence="4" id="KW-0274">FAD</keyword>
<evidence type="ECO:0000313" key="8">
    <source>
        <dbReference type="Proteomes" id="UP001612741"/>
    </source>
</evidence>